<dbReference type="InterPro" id="IPR023387">
    <property type="entry name" value="DUF1653-like_dom"/>
</dbReference>
<gene>
    <name evidence="3" type="ORF">AR1Y2_2418</name>
</gene>
<dbReference type="OrthoDB" id="371169at2"/>
<dbReference type="Pfam" id="PF07866">
    <property type="entry name" value="DUF1653"/>
    <property type="match status" value="1"/>
</dbReference>
<organism evidence="3 4">
    <name type="scientific">Anaerostipes rhamnosivorans</name>
    <dbReference type="NCBI Taxonomy" id="1229621"/>
    <lineage>
        <taxon>Bacteria</taxon>
        <taxon>Bacillati</taxon>
        <taxon>Bacillota</taxon>
        <taxon>Clostridia</taxon>
        <taxon>Lachnospirales</taxon>
        <taxon>Lachnospiraceae</taxon>
        <taxon>Anaerostipes</taxon>
    </lineage>
</organism>
<evidence type="ECO:0000313" key="3">
    <source>
        <dbReference type="EMBL" id="QCP35872.1"/>
    </source>
</evidence>
<evidence type="ECO:0000313" key="4">
    <source>
        <dbReference type="Proteomes" id="UP000298653"/>
    </source>
</evidence>
<protein>
    <recommendedName>
        <fullName evidence="2">DUF1653 domain-containing protein</fullName>
    </recommendedName>
</protein>
<proteinExistence type="predicted"/>
<dbReference type="Proteomes" id="UP000298653">
    <property type="component" value="Chromosome"/>
</dbReference>
<dbReference type="KEGG" id="arf:AR1Y2_2418"/>
<feature type="region of interest" description="Disordered" evidence="1">
    <location>
        <begin position="102"/>
        <end position="128"/>
    </location>
</feature>
<accession>A0A4P8IDH4</accession>
<evidence type="ECO:0000256" key="1">
    <source>
        <dbReference type="SAM" id="MobiDB-lite"/>
    </source>
</evidence>
<reference evidence="3 4" key="1">
    <citation type="submission" date="2019-05" db="EMBL/GenBank/DDBJ databases">
        <title>Complete genome sequencing of Anaerostipes rhamnosivorans.</title>
        <authorList>
            <person name="Bui T.P.N."/>
            <person name="de Vos W.M."/>
        </authorList>
    </citation>
    <scope>NUCLEOTIDE SEQUENCE [LARGE SCALE GENOMIC DNA]</scope>
    <source>
        <strain evidence="3 4">1y2</strain>
    </source>
</reference>
<dbReference type="AlphaFoldDB" id="A0A4P8IDH4"/>
<feature type="domain" description="DUF1653" evidence="2">
    <location>
        <begin position="12"/>
        <end position="75"/>
    </location>
</feature>
<name>A0A4P8IDH4_9FIRM</name>
<dbReference type="Gene3D" id="2.30.30.320">
    <property type="entry name" value="DUF1653-like domain"/>
    <property type="match status" value="1"/>
</dbReference>
<sequence>MEQRAIPRPGDFYKHFKDKLYQIVTVAEHSETGEALVIYQALYGDYKTYARPLPMFLSQVDREKYPGVSAKYRFERVDVKTYQNITDLHQINDILERHIERKEPEIQKEHPKPEKKEPKPEEHTHEKEQQDLLIRFLDAESNEERLELLRRYEDRISETVLDSIGLSMDFPLNSEDRGRKLRELEGFIKTKMKYEKKRR</sequence>
<dbReference type="EMBL" id="CP040058">
    <property type="protein sequence ID" value="QCP35872.1"/>
    <property type="molecule type" value="Genomic_DNA"/>
</dbReference>
<evidence type="ECO:0000259" key="2">
    <source>
        <dbReference type="Pfam" id="PF07866"/>
    </source>
</evidence>
<dbReference type="InterPro" id="IPR037135">
    <property type="entry name" value="DUF1653-like_dom_sf"/>
</dbReference>
<dbReference type="RefSeq" id="WP_137329176.1">
    <property type="nucleotide sequence ID" value="NZ_CP040058.1"/>
</dbReference>
<keyword evidence="4" id="KW-1185">Reference proteome</keyword>